<gene>
    <name evidence="22" type="primary">nnr</name>
    <name evidence="17" type="synonym">nnrD</name>
    <name evidence="18" type="synonym">nnrE</name>
    <name evidence="22" type="ORF">GMA8713_03380</name>
</gene>
<keyword evidence="10 17" id="KW-0520">NAD</keyword>
<comment type="similarity">
    <text evidence="3 19">In the N-terminal section; belongs to the NnrE/AIBP family.</text>
</comment>
<evidence type="ECO:0000256" key="7">
    <source>
        <dbReference type="ARBA" id="ARBA00022840"/>
    </source>
</evidence>
<evidence type="ECO:0000256" key="16">
    <source>
        <dbReference type="ARBA" id="ARBA00049209"/>
    </source>
</evidence>
<dbReference type="InterPro" id="IPR017953">
    <property type="entry name" value="Carbohydrate_kinase_pred_CS"/>
</dbReference>
<comment type="catalytic activity">
    <reaction evidence="1 18 19">
        <text>(6R)-NADHX = (6S)-NADHX</text>
        <dbReference type="Rhea" id="RHEA:32215"/>
        <dbReference type="ChEBI" id="CHEBI:64074"/>
        <dbReference type="ChEBI" id="CHEBI:64075"/>
        <dbReference type="EC" id="5.1.99.6"/>
    </reaction>
</comment>
<dbReference type="OrthoDB" id="9806925at2"/>
<dbReference type="PANTHER" id="PTHR12592:SF0">
    <property type="entry name" value="ATP-DEPENDENT (S)-NAD(P)H-HYDRATE DEHYDRATASE"/>
    <property type="match status" value="1"/>
</dbReference>
<keyword evidence="9 18" id="KW-0630">Potassium</keyword>
<comment type="function">
    <text evidence="14 19">Bifunctional enzyme that catalyzes the epimerization of the S- and R-forms of NAD(P)HX and the dehydration of the S-form of NAD(P)HX at the expense of ADP, which is converted to AMP. This allows the repair of both epimers of NAD(P)HX, a damaged form of NAD(P)H that is a result of enzymatic or heat-dependent hydration.</text>
</comment>
<evidence type="ECO:0000256" key="18">
    <source>
        <dbReference type="HAMAP-Rule" id="MF_01966"/>
    </source>
</evidence>
<dbReference type="EC" id="4.2.1.136" evidence="19"/>
<feature type="binding site" evidence="18">
    <location>
        <position position="64"/>
    </location>
    <ligand>
        <name>K(+)</name>
        <dbReference type="ChEBI" id="CHEBI:29103"/>
    </ligand>
</feature>
<evidence type="ECO:0000256" key="8">
    <source>
        <dbReference type="ARBA" id="ARBA00022857"/>
    </source>
</evidence>
<evidence type="ECO:0000256" key="4">
    <source>
        <dbReference type="ARBA" id="ARBA00009524"/>
    </source>
</evidence>
<dbReference type="Pfam" id="PF01256">
    <property type="entry name" value="Carb_kinase"/>
    <property type="match status" value="1"/>
</dbReference>
<evidence type="ECO:0000256" key="1">
    <source>
        <dbReference type="ARBA" id="ARBA00000013"/>
    </source>
</evidence>
<dbReference type="HAMAP" id="MF_01965">
    <property type="entry name" value="NADHX_dehydratase"/>
    <property type="match status" value="1"/>
</dbReference>
<dbReference type="Pfam" id="PF03853">
    <property type="entry name" value="YjeF_N"/>
    <property type="match status" value="1"/>
</dbReference>
<dbReference type="PROSITE" id="PS51383">
    <property type="entry name" value="YJEF_C_3"/>
    <property type="match status" value="1"/>
</dbReference>
<reference evidence="23" key="1">
    <citation type="submission" date="2016-02" db="EMBL/GenBank/DDBJ databases">
        <authorList>
            <person name="Rodrigo-Torres Lidia"/>
            <person name="Arahal R.David."/>
        </authorList>
    </citation>
    <scope>NUCLEOTIDE SEQUENCE [LARGE SCALE GENOMIC DNA]</scope>
    <source>
        <strain evidence="23">CECT 8713</strain>
    </source>
</reference>
<dbReference type="EMBL" id="FIZY01000034">
    <property type="protein sequence ID" value="CZF85100.1"/>
    <property type="molecule type" value="Genomic_DNA"/>
</dbReference>
<proteinExistence type="inferred from homology"/>
<dbReference type="GO" id="GO:0052856">
    <property type="term" value="F:NAD(P)HX epimerase activity"/>
    <property type="evidence" value="ECO:0007669"/>
    <property type="project" value="UniProtKB-UniRule"/>
</dbReference>
<evidence type="ECO:0000256" key="5">
    <source>
        <dbReference type="ARBA" id="ARBA00022723"/>
    </source>
</evidence>
<comment type="similarity">
    <text evidence="18">Belongs to the NnrE/AIBP family.</text>
</comment>
<comment type="catalytic activity">
    <reaction evidence="15 17 19">
        <text>(6S)-NADHX + ADP = AMP + phosphate + NADH + H(+)</text>
        <dbReference type="Rhea" id="RHEA:32223"/>
        <dbReference type="ChEBI" id="CHEBI:15378"/>
        <dbReference type="ChEBI" id="CHEBI:43474"/>
        <dbReference type="ChEBI" id="CHEBI:57945"/>
        <dbReference type="ChEBI" id="CHEBI:64074"/>
        <dbReference type="ChEBI" id="CHEBI:456215"/>
        <dbReference type="ChEBI" id="CHEBI:456216"/>
        <dbReference type="EC" id="4.2.1.136"/>
    </reaction>
</comment>
<protein>
    <recommendedName>
        <fullName evidence="19">Bifunctional NAD(P)H-hydrate repair enzyme</fullName>
    </recommendedName>
    <alternativeName>
        <fullName evidence="19">Nicotinamide nucleotide repair protein</fullName>
    </alternativeName>
    <domain>
        <recommendedName>
            <fullName evidence="19">ADP-dependent (S)-NAD(P)H-hydrate dehydratase</fullName>
            <ecNumber evidence="19">4.2.1.136</ecNumber>
        </recommendedName>
        <alternativeName>
            <fullName evidence="19">ADP-dependent NAD(P)HX dehydratase</fullName>
        </alternativeName>
    </domain>
    <domain>
        <recommendedName>
            <fullName evidence="19">NAD(P)H-hydrate epimerase</fullName>
            <ecNumber evidence="19">5.1.99.6</ecNumber>
        </recommendedName>
    </domain>
</protein>
<dbReference type="GO" id="GO:0110051">
    <property type="term" value="P:metabolite repair"/>
    <property type="evidence" value="ECO:0007669"/>
    <property type="project" value="TreeGrafter"/>
</dbReference>
<evidence type="ECO:0000256" key="17">
    <source>
        <dbReference type="HAMAP-Rule" id="MF_01965"/>
    </source>
</evidence>
<dbReference type="RefSeq" id="WP_062712392.1">
    <property type="nucleotide sequence ID" value="NZ_CAWRCI010000034.1"/>
</dbReference>
<dbReference type="Gene3D" id="3.40.1190.20">
    <property type="match status" value="1"/>
</dbReference>
<sequence>MSASLPHSLYRSDQVRDGEHKIAADLGVEMYSLMERAGLAVFETVKDRWPDTESILVCCGNGNNGGDGYVIARLALEANMSVTLWSVADPSSVSGDALKAQQKFVAAGGLIVQGTFPDGKYDLVVDAVFGTGLSRDLSGFYLSAVQAINSLDCPKIAVDLPSGLDADTGNVWGEAVIADCTLSFVGLKQGLFTGKARDYCGDILYDGLGIGEEFAANVPASSTLLMLYEAAKLEPKRKSSTHKGHAGRVMCVGGQKGMGGAIILSGQATLRSGAGLVAVLTDESHVPALLARQPELMARWWHENESNEVLNNIFAWANVIAIGPGLGKSMWARKLFEAAVACECPMVVDADALNLLAESPKYRDNWILTPHPGEAANLLRTSTIEIERDRFSAVKELHKRYGGVVVLKGAGTIVYDGSTLSIIDAGNPGMASGGMGDVLTGVIAGCVAQMSSLSKSANFGAYLHSYAADIAAQDGERGLIASDLLPLLGNNIKTELR</sequence>
<organism evidence="22 23">
    <name type="scientific">Grimontia marina</name>
    <dbReference type="NCBI Taxonomy" id="646534"/>
    <lineage>
        <taxon>Bacteria</taxon>
        <taxon>Pseudomonadati</taxon>
        <taxon>Pseudomonadota</taxon>
        <taxon>Gammaproteobacteria</taxon>
        <taxon>Vibrionales</taxon>
        <taxon>Vibrionaceae</taxon>
        <taxon>Grimontia</taxon>
    </lineage>
</organism>
<evidence type="ECO:0000256" key="12">
    <source>
        <dbReference type="ARBA" id="ARBA00023239"/>
    </source>
</evidence>
<evidence type="ECO:0000256" key="2">
    <source>
        <dbReference type="ARBA" id="ARBA00000909"/>
    </source>
</evidence>
<evidence type="ECO:0000256" key="9">
    <source>
        <dbReference type="ARBA" id="ARBA00022958"/>
    </source>
</evidence>
<name>A0A128FF11_9GAMM</name>
<dbReference type="GO" id="GO:0046872">
    <property type="term" value="F:metal ion binding"/>
    <property type="evidence" value="ECO:0007669"/>
    <property type="project" value="UniProtKB-UniRule"/>
</dbReference>
<evidence type="ECO:0000256" key="6">
    <source>
        <dbReference type="ARBA" id="ARBA00022741"/>
    </source>
</evidence>
<feature type="binding site" evidence="17">
    <location>
        <position position="261"/>
    </location>
    <ligand>
        <name>(6S)-NADPHX</name>
        <dbReference type="ChEBI" id="CHEBI:64076"/>
    </ligand>
</feature>
<dbReference type="InterPro" id="IPR000631">
    <property type="entry name" value="CARKD"/>
</dbReference>
<keyword evidence="6 17" id="KW-0547">Nucleotide-binding</keyword>
<keyword evidence="23" id="KW-1185">Reference proteome</keyword>
<comment type="similarity">
    <text evidence="4 19">In the C-terminal section; belongs to the NnrD/CARKD family.</text>
</comment>
<dbReference type="PANTHER" id="PTHR12592">
    <property type="entry name" value="ATP-DEPENDENT (S)-NAD(P)H-HYDRATE DEHYDRATASE FAMILY MEMBER"/>
    <property type="match status" value="1"/>
</dbReference>
<evidence type="ECO:0000256" key="14">
    <source>
        <dbReference type="ARBA" id="ARBA00025153"/>
    </source>
</evidence>
<evidence type="ECO:0000256" key="11">
    <source>
        <dbReference type="ARBA" id="ARBA00023235"/>
    </source>
</evidence>
<feature type="domain" description="YjeF C-terminal" evidence="20">
    <location>
        <begin position="226"/>
        <end position="495"/>
    </location>
</feature>
<feature type="binding site" evidence="17">
    <location>
        <position position="371"/>
    </location>
    <ligand>
        <name>(6S)-NADPHX</name>
        <dbReference type="ChEBI" id="CHEBI:64076"/>
    </ligand>
</feature>
<feature type="binding site" evidence="18">
    <location>
        <begin position="63"/>
        <end position="67"/>
    </location>
    <ligand>
        <name>(6S)-NADPHX</name>
        <dbReference type="ChEBI" id="CHEBI:64076"/>
    </ligand>
</feature>
<keyword evidence="13" id="KW-0511">Multifunctional enzyme</keyword>
<keyword evidence="7 17" id="KW-0067">ATP-binding</keyword>
<feature type="binding site" evidence="18">
    <location>
        <position position="126"/>
    </location>
    <ligand>
        <name>K(+)</name>
        <dbReference type="ChEBI" id="CHEBI:29103"/>
    </ligand>
</feature>
<dbReference type="SUPFAM" id="SSF64153">
    <property type="entry name" value="YjeF N-terminal domain-like"/>
    <property type="match status" value="1"/>
</dbReference>
<dbReference type="InterPro" id="IPR029056">
    <property type="entry name" value="Ribokinase-like"/>
</dbReference>
<evidence type="ECO:0000256" key="10">
    <source>
        <dbReference type="ARBA" id="ARBA00023027"/>
    </source>
</evidence>
<evidence type="ECO:0000256" key="15">
    <source>
        <dbReference type="ARBA" id="ARBA00048238"/>
    </source>
</evidence>
<dbReference type="GO" id="GO:0046496">
    <property type="term" value="P:nicotinamide nucleotide metabolic process"/>
    <property type="evidence" value="ECO:0007669"/>
    <property type="project" value="UniProtKB-UniRule"/>
</dbReference>
<evidence type="ECO:0000313" key="23">
    <source>
        <dbReference type="Proteomes" id="UP000073601"/>
    </source>
</evidence>
<feature type="domain" description="YjeF N-terminal" evidence="21">
    <location>
        <begin position="15"/>
        <end position="216"/>
    </location>
</feature>
<dbReference type="GO" id="GO:0052855">
    <property type="term" value="F:ADP-dependent NAD(P)H-hydrate dehydratase activity"/>
    <property type="evidence" value="ECO:0007669"/>
    <property type="project" value="UniProtKB-UniRule"/>
</dbReference>
<evidence type="ECO:0000256" key="19">
    <source>
        <dbReference type="PIRNR" id="PIRNR017184"/>
    </source>
</evidence>
<dbReference type="NCBIfam" id="TIGR00196">
    <property type="entry name" value="yjeF_cterm"/>
    <property type="match status" value="1"/>
</dbReference>
<feature type="binding site" evidence="18">
    <location>
        <position position="159"/>
    </location>
    <ligand>
        <name>(6S)-NADPHX</name>
        <dbReference type="ChEBI" id="CHEBI:64076"/>
    </ligand>
</feature>
<dbReference type="EC" id="5.1.99.6" evidence="19"/>
<dbReference type="PROSITE" id="PS51385">
    <property type="entry name" value="YJEF_N"/>
    <property type="match status" value="1"/>
</dbReference>
<feature type="binding site" evidence="18">
    <location>
        <position position="162"/>
    </location>
    <ligand>
        <name>K(+)</name>
        <dbReference type="ChEBI" id="CHEBI:29103"/>
    </ligand>
</feature>
<dbReference type="InterPro" id="IPR030677">
    <property type="entry name" value="Nnr"/>
</dbReference>
<feature type="binding site" evidence="18">
    <location>
        <begin position="130"/>
        <end position="136"/>
    </location>
    <ligand>
        <name>(6S)-NADPHX</name>
        <dbReference type="ChEBI" id="CHEBI:64076"/>
    </ligand>
</feature>
<dbReference type="GO" id="GO:0005524">
    <property type="term" value="F:ATP binding"/>
    <property type="evidence" value="ECO:0007669"/>
    <property type="project" value="UniProtKB-UniRule"/>
</dbReference>
<comment type="cofactor">
    <cofactor evidence="17">
        <name>Mg(2+)</name>
        <dbReference type="ChEBI" id="CHEBI:18420"/>
    </cofactor>
</comment>
<dbReference type="SUPFAM" id="SSF53613">
    <property type="entry name" value="Ribokinase-like"/>
    <property type="match status" value="1"/>
</dbReference>
<comment type="similarity">
    <text evidence="17">Belongs to the NnrD/CARKD family.</text>
</comment>
<comment type="subunit">
    <text evidence="17">Homotetramer.</text>
</comment>
<keyword evidence="5 18" id="KW-0479">Metal-binding</keyword>
<dbReference type="InterPro" id="IPR004443">
    <property type="entry name" value="YjeF_N_dom"/>
</dbReference>
<feature type="binding site" evidence="17">
    <location>
        <begin position="408"/>
        <end position="412"/>
    </location>
    <ligand>
        <name>AMP</name>
        <dbReference type="ChEBI" id="CHEBI:456215"/>
    </ligand>
</feature>
<accession>A0A128FF11</accession>
<comment type="function">
    <text evidence="18">Catalyzes the epimerization of the S- and R-forms of NAD(P)HX, a damaged form of NAD(P)H that is a result of enzymatic or heat-dependent hydration. This is a prerequisite for the S-specific NAD(P)H-hydrate dehydratase to allow the repair of both epimers of NAD(P)HX.</text>
</comment>
<dbReference type="PIRSF" id="PIRSF017184">
    <property type="entry name" value="Nnr"/>
    <property type="match status" value="1"/>
</dbReference>
<evidence type="ECO:0000256" key="3">
    <source>
        <dbReference type="ARBA" id="ARBA00006001"/>
    </source>
</evidence>
<evidence type="ECO:0000259" key="21">
    <source>
        <dbReference type="PROSITE" id="PS51385"/>
    </source>
</evidence>
<feature type="binding site" evidence="18">
    <location>
        <position position="141"/>
    </location>
    <ligand>
        <name>(6S)-NADPHX</name>
        <dbReference type="ChEBI" id="CHEBI:64076"/>
    </ligand>
</feature>
<dbReference type="InterPro" id="IPR036652">
    <property type="entry name" value="YjeF_N_dom_sf"/>
</dbReference>
<keyword evidence="8 17" id="KW-0521">NADP</keyword>
<feature type="binding site" evidence="17">
    <location>
        <position position="437"/>
    </location>
    <ligand>
        <name>(6S)-NADPHX</name>
        <dbReference type="ChEBI" id="CHEBI:64076"/>
    </ligand>
</feature>
<dbReference type="NCBIfam" id="TIGR00197">
    <property type="entry name" value="yjeF_nterm"/>
    <property type="match status" value="1"/>
</dbReference>
<feature type="binding site" evidence="17">
    <location>
        <position position="436"/>
    </location>
    <ligand>
        <name>AMP</name>
        <dbReference type="ChEBI" id="CHEBI:456215"/>
    </ligand>
</feature>
<dbReference type="HAMAP" id="MF_01966">
    <property type="entry name" value="NADHX_epimerase"/>
    <property type="match status" value="1"/>
</dbReference>
<dbReference type="PROSITE" id="PS01050">
    <property type="entry name" value="YJEF_C_2"/>
    <property type="match status" value="1"/>
</dbReference>
<dbReference type="Proteomes" id="UP000073601">
    <property type="component" value="Unassembled WGS sequence"/>
</dbReference>
<comment type="cofactor">
    <cofactor evidence="18 19">
        <name>K(+)</name>
        <dbReference type="ChEBI" id="CHEBI:29103"/>
    </cofactor>
    <text evidence="18 19">Binds 1 potassium ion per subunit.</text>
</comment>
<feature type="binding site" evidence="17">
    <location>
        <position position="325"/>
    </location>
    <ligand>
        <name>(6S)-NADPHX</name>
        <dbReference type="ChEBI" id="CHEBI:64076"/>
    </ligand>
</feature>
<comment type="catalytic activity">
    <reaction evidence="2 18 19">
        <text>(6R)-NADPHX = (6S)-NADPHX</text>
        <dbReference type="Rhea" id="RHEA:32227"/>
        <dbReference type="ChEBI" id="CHEBI:64076"/>
        <dbReference type="ChEBI" id="CHEBI:64077"/>
        <dbReference type="EC" id="5.1.99.6"/>
    </reaction>
</comment>
<evidence type="ECO:0000256" key="13">
    <source>
        <dbReference type="ARBA" id="ARBA00023268"/>
    </source>
</evidence>
<comment type="function">
    <text evidence="17">Catalyzes the dehydration of the S-form of NAD(P)HX at the expense of ADP, which is converted to AMP. Together with NAD(P)HX epimerase, which catalyzes the epimerization of the S- and R-forms, the enzyme allows the repair of both epimers of NAD(P)HX, a damaged form of NAD(P)H that is a result of enzymatic or heat-dependent hydration.</text>
</comment>
<comment type="catalytic activity">
    <reaction evidence="16 17 19">
        <text>(6S)-NADPHX + ADP = AMP + phosphate + NADPH + H(+)</text>
        <dbReference type="Rhea" id="RHEA:32235"/>
        <dbReference type="ChEBI" id="CHEBI:15378"/>
        <dbReference type="ChEBI" id="CHEBI:43474"/>
        <dbReference type="ChEBI" id="CHEBI:57783"/>
        <dbReference type="ChEBI" id="CHEBI:64076"/>
        <dbReference type="ChEBI" id="CHEBI:456215"/>
        <dbReference type="ChEBI" id="CHEBI:456216"/>
        <dbReference type="EC" id="4.2.1.136"/>
    </reaction>
</comment>
<keyword evidence="12 17" id="KW-0456">Lyase</keyword>
<dbReference type="AlphaFoldDB" id="A0A128FF11"/>
<evidence type="ECO:0000313" key="22">
    <source>
        <dbReference type="EMBL" id="CZF85100.1"/>
    </source>
</evidence>
<keyword evidence="11 18" id="KW-0413">Isomerase</keyword>
<dbReference type="CDD" id="cd01171">
    <property type="entry name" value="YXKO-related"/>
    <property type="match status" value="1"/>
</dbReference>
<dbReference type="Gene3D" id="3.40.50.10260">
    <property type="entry name" value="YjeF N-terminal domain"/>
    <property type="match status" value="1"/>
</dbReference>
<evidence type="ECO:0000259" key="20">
    <source>
        <dbReference type="PROSITE" id="PS51383"/>
    </source>
</evidence>